<evidence type="ECO:0000313" key="2">
    <source>
        <dbReference type="Proteomes" id="UP000244855"/>
    </source>
</evidence>
<sequence>MAGPWQEEEEFIRRRQEVLVDPPINEEAEGLEADARWQRDWLENGGWTGAYFGWHQLAVHTYSMGAGVGLAAGCSLCAAQRARANRNWLHCPALPCPALHYDTAVNSSTLVPEVECRGRRQRADDRMPASYSN</sequence>
<proteinExistence type="predicted"/>
<accession>A0A2V1DQH5</accession>
<organism evidence="1 2">
    <name type="scientific">Periconia macrospinosa</name>
    <dbReference type="NCBI Taxonomy" id="97972"/>
    <lineage>
        <taxon>Eukaryota</taxon>
        <taxon>Fungi</taxon>
        <taxon>Dikarya</taxon>
        <taxon>Ascomycota</taxon>
        <taxon>Pezizomycotina</taxon>
        <taxon>Dothideomycetes</taxon>
        <taxon>Pleosporomycetidae</taxon>
        <taxon>Pleosporales</taxon>
        <taxon>Massarineae</taxon>
        <taxon>Periconiaceae</taxon>
        <taxon>Periconia</taxon>
    </lineage>
</organism>
<evidence type="ECO:0000313" key="1">
    <source>
        <dbReference type="EMBL" id="PVI00528.1"/>
    </source>
</evidence>
<name>A0A2V1DQH5_9PLEO</name>
<reference evidence="1 2" key="1">
    <citation type="journal article" date="2018" name="Sci. Rep.">
        <title>Comparative genomics provides insights into the lifestyle and reveals functional heterogeneity of dark septate endophytic fungi.</title>
        <authorList>
            <person name="Knapp D.G."/>
            <person name="Nemeth J.B."/>
            <person name="Barry K."/>
            <person name="Hainaut M."/>
            <person name="Henrissat B."/>
            <person name="Johnson J."/>
            <person name="Kuo A."/>
            <person name="Lim J.H.P."/>
            <person name="Lipzen A."/>
            <person name="Nolan M."/>
            <person name="Ohm R.A."/>
            <person name="Tamas L."/>
            <person name="Grigoriev I.V."/>
            <person name="Spatafora J.W."/>
            <person name="Nagy L.G."/>
            <person name="Kovacs G.M."/>
        </authorList>
    </citation>
    <scope>NUCLEOTIDE SEQUENCE [LARGE SCALE GENOMIC DNA]</scope>
    <source>
        <strain evidence="1 2">DSE2036</strain>
    </source>
</reference>
<dbReference type="Proteomes" id="UP000244855">
    <property type="component" value="Unassembled WGS sequence"/>
</dbReference>
<keyword evidence="2" id="KW-1185">Reference proteome</keyword>
<gene>
    <name evidence="1" type="ORF">DM02DRAFT_728518</name>
</gene>
<dbReference type="EMBL" id="KZ805372">
    <property type="protein sequence ID" value="PVI00528.1"/>
    <property type="molecule type" value="Genomic_DNA"/>
</dbReference>
<protein>
    <submittedName>
        <fullName evidence="1">Uncharacterized protein</fullName>
    </submittedName>
</protein>
<dbReference type="AlphaFoldDB" id="A0A2V1DQH5"/>